<gene>
    <name evidence="3" type="ORF">DWU99_14055</name>
</gene>
<keyword evidence="2" id="KW-0732">Signal</keyword>
<evidence type="ECO:0000256" key="1">
    <source>
        <dbReference type="SAM" id="MobiDB-lite"/>
    </source>
</evidence>
<dbReference type="PANTHER" id="PTHR38731">
    <property type="entry name" value="LIPL45-RELATED LIPOPROTEIN-RELATED"/>
    <property type="match status" value="1"/>
</dbReference>
<comment type="caution">
    <text evidence="3">The sequence shown here is derived from an EMBL/GenBank/DDBJ whole genome shotgun (WGS) entry which is preliminary data.</text>
</comment>
<protein>
    <recommendedName>
        <fullName evidence="5">FecR protein domain-containing protein</fullName>
    </recommendedName>
</protein>
<dbReference type="EMBL" id="QRBF01000005">
    <property type="protein sequence ID" value="RDS82525.1"/>
    <property type="molecule type" value="Genomic_DNA"/>
</dbReference>
<feature type="chain" id="PRO_5016571700" description="FecR protein domain-containing protein" evidence="2">
    <location>
        <begin position="24"/>
        <end position="642"/>
    </location>
</feature>
<accession>A0A370X2T6</accession>
<name>A0A370X2T6_9GAMM</name>
<feature type="compositionally biased region" description="Low complexity" evidence="1">
    <location>
        <begin position="548"/>
        <end position="570"/>
    </location>
</feature>
<evidence type="ECO:0000313" key="4">
    <source>
        <dbReference type="Proteomes" id="UP000255334"/>
    </source>
</evidence>
<evidence type="ECO:0000256" key="2">
    <source>
        <dbReference type="SAM" id="SignalP"/>
    </source>
</evidence>
<organism evidence="3 4">
    <name type="scientific">Dyella psychrodurans</name>
    <dbReference type="NCBI Taxonomy" id="1927960"/>
    <lineage>
        <taxon>Bacteria</taxon>
        <taxon>Pseudomonadati</taxon>
        <taxon>Pseudomonadota</taxon>
        <taxon>Gammaproteobacteria</taxon>
        <taxon>Lysobacterales</taxon>
        <taxon>Rhodanobacteraceae</taxon>
        <taxon>Dyella</taxon>
    </lineage>
</organism>
<proteinExistence type="predicted"/>
<dbReference type="InterPro" id="IPR046535">
    <property type="entry name" value="DUF6600"/>
</dbReference>
<feature type="region of interest" description="Disordered" evidence="1">
    <location>
        <begin position="548"/>
        <end position="642"/>
    </location>
</feature>
<reference evidence="3 4" key="1">
    <citation type="submission" date="2018-07" db="EMBL/GenBank/DDBJ databases">
        <title>Dyella monticola sp. nov. and Dyella psychrodurans sp. nov. isolated from monsoon evergreen broad-leaved forest soil of Dinghu Mountain, China.</title>
        <authorList>
            <person name="Gao Z."/>
            <person name="Qiu L."/>
        </authorList>
    </citation>
    <scope>NUCLEOTIDE SEQUENCE [LARGE SCALE GENOMIC DNA]</scope>
    <source>
        <strain evidence="3 4">4MSK11</strain>
    </source>
</reference>
<sequence>MSRGLHVLLAALLLVCTTGLAWAQSDDGQGDAGDPPTRVARLSYASGDLGLMPAGSTSWSAADVNRPLTNGDKLSSGPDARAELELDGASLRINGQSDIGVLNLNDQIGQFELTQGTLNLTVRILAQGSSYEVDTPTLALVMDQPGTVRLDVGPNGAYTTVTVFNGNAVVFGENQAQRDIYSGRSYQFADSTLNNVAITDVAGGGDAFDAWCANRDAQYGSNITSAQYVSDEMVGAQDLNQYGTWQNDEDYGAVWYPGNVAAGWAPYAFGYWAWISPWGWTWVDNLPWGFAPYHYGRWAYLHGRWGWMPGPRHVRPIYAPALVAFAGVGRGGPVGWFPLGPHEVYNPWYRASRNYYTNINTSNIALGRGYNQGALINNIRSQYALYQAGRPVTGVTYANRDAPHAFTAVSAQAFASAQNVQHNRVAMNPQQIATASAIAPAALQRPTPASFAQARLVDARPLPAAGFNRQVVAVGKPSPSVNAGASFRAGQSTSNVVVLGARSSLANHPDVAEQPRVAGPAAPVQTQVNPRPAVLPQVPHFEAAQQIQQVQQAPHFQSQSYQQPQQQIEQQRFEAAERSHEYVPPQRQMAPDPSYQPYRNVPTPQQYARPEFARPESEAHPQNAPRPHVSAPPAHSSNPNQH</sequence>
<dbReference type="Pfam" id="PF20245">
    <property type="entry name" value="DUF6600"/>
    <property type="match status" value="1"/>
</dbReference>
<dbReference type="Proteomes" id="UP000255334">
    <property type="component" value="Unassembled WGS sequence"/>
</dbReference>
<keyword evidence="4" id="KW-1185">Reference proteome</keyword>
<dbReference type="PANTHER" id="PTHR38731:SF3">
    <property type="entry name" value="BLL6125 PROTEIN"/>
    <property type="match status" value="1"/>
</dbReference>
<feature type="signal peptide" evidence="2">
    <location>
        <begin position="1"/>
        <end position="23"/>
    </location>
</feature>
<evidence type="ECO:0008006" key="5">
    <source>
        <dbReference type="Google" id="ProtNLM"/>
    </source>
</evidence>
<dbReference type="AlphaFoldDB" id="A0A370X2T6"/>
<feature type="compositionally biased region" description="Basic and acidic residues" evidence="1">
    <location>
        <begin position="571"/>
        <end position="581"/>
    </location>
</feature>
<evidence type="ECO:0000313" key="3">
    <source>
        <dbReference type="EMBL" id="RDS82525.1"/>
    </source>
</evidence>